<evidence type="ECO:0000256" key="3">
    <source>
        <dbReference type="ARBA" id="ARBA00023274"/>
    </source>
</evidence>
<dbReference type="InterPro" id="IPR050522">
    <property type="entry name" value="Ribosomal_protein_eL43"/>
</dbReference>
<dbReference type="NCBIfam" id="NF003058">
    <property type="entry name" value="PRK03976.1"/>
    <property type="match status" value="1"/>
</dbReference>
<evidence type="ECO:0000256" key="5">
    <source>
        <dbReference type="SAM" id="MobiDB-lite"/>
    </source>
</evidence>
<dbReference type="PANTHER" id="PTHR48129">
    <property type="entry name" value="60S RIBOSOMAL PROTEIN L37A"/>
    <property type="match status" value="1"/>
</dbReference>
<comment type="similarity">
    <text evidence="4">Belongs to the eukaryotic ribosomal protein eL43 family. Putative zinc-binding subfamily.</text>
</comment>
<organism evidence="6">
    <name type="scientific">Candidatus Iainarchaeum sp</name>
    <dbReference type="NCBI Taxonomy" id="3101447"/>
    <lineage>
        <taxon>Archaea</taxon>
        <taxon>Candidatus Iainarchaeota</taxon>
        <taxon>Candidatus Iainarchaeia</taxon>
        <taxon>Candidatus Iainarchaeales</taxon>
        <taxon>Candidatus Iainarchaeaceae</taxon>
        <taxon>Candidatus Iainarchaeum</taxon>
    </lineage>
</organism>
<dbReference type="Pfam" id="PF01780">
    <property type="entry name" value="Ribosomal_L37ae"/>
    <property type="match status" value="1"/>
</dbReference>
<comment type="cofactor">
    <cofactor evidence="4">
        <name>Zn(2+)</name>
        <dbReference type="ChEBI" id="CHEBI:29105"/>
    </cofactor>
    <text evidence="4">Binds 1 zinc ion per subunit.</text>
</comment>
<accession>A0A7T9DJK2</accession>
<dbReference type="GO" id="GO:0008270">
    <property type="term" value="F:zinc ion binding"/>
    <property type="evidence" value="ECO:0007669"/>
    <property type="project" value="UniProtKB-UniRule"/>
</dbReference>
<dbReference type="GO" id="GO:0005840">
    <property type="term" value="C:ribosome"/>
    <property type="evidence" value="ECO:0007669"/>
    <property type="project" value="UniProtKB-KW"/>
</dbReference>
<proteinExistence type="inferred from homology"/>
<evidence type="ECO:0000256" key="1">
    <source>
        <dbReference type="ARBA" id="ARBA00022884"/>
    </source>
</evidence>
<name>A0A7T9DJK2_9ARCH</name>
<dbReference type="InterPro" id="IPR011332">
    <property type="entry name" value="Ribosomal_zn-bd"/>
</dbReference>
<dbReference type="InterPro" id="IPR002674">
    <property type="entry name" value="Ribosomal_eL43"/>
</dbReference>
<keyword evidence="2 4" id="KW-0689">Ribosomal protein</keyword>
<keyword evidence="4" id="KW-0863">Zinc-finger</keyword>
<dbReference type="GO" id="GO:0070180">
    <property type="term" value="F:large ribosomal subunit rRNA binding"/>
    <property type="evidence" value="ECO:0007669"/>
    <property type="project" value="UniProtKB-UniRule"/>
</dbReference>
<dbReference type="HAMAP" id="MF_00327">
    <property type="entry name" value="Ribosomal_eL43"/>
    <property type="match status" value="1"/>
</dbReference>
<feature type="binding site" evidence="4">
    <location>
        <position position="40"/>
    </location>
    <ligand>
        <name>Zn(2+)</name>
        <dbReference type="ChEBI" id="CHEBI:29105"/>
    </ligand>
</feature>
<reference evidence="6" key="1">
    <citation type="submission" date="2020-11" db="EMBL/GenBank/DDBJ databases">
        <title>Connecting structure to function with the recovery of over 1000 high-quality activated sludge metagenome-assembled genomes encoding full-length rRNA genes using long-read sequencing.</title>
        <authorList>
            <person name="Singleton C.M."/>
            <person name="Petriglieri F."/>
            <person name="Kristensen J.M."/>
            <person name="Kirkegaard R.H."/>
            <person name="Michaelsen T.Y."/>
            <person name="Andersen M.H."/>
            <person name="Karst S.M."/>
            <person name="Dueholm M.S."/>
            <person name="Nielsen P.H."/>
            <person name="Albertsen M."/>
        </authorList>
    </citation>
    <scope>NUCLEOTIDE SEQUENCE</scope>
    <source>
        <strain evidence="6">Fred_18-Q3-R57-64_BAT3C.431</strain>
    </source>
</reference>
<keyword evidence="4" id="KW-0862">Zinc</keyword>
<dbReference type="GO" id="GO:0006412">
    <property type="term" value="P:translation"/>
    <property type="evidence" value="ECO:0007669"/>
    <property type="project" value="UniProtKB-UniRule"/>
</dbReference>
<comment type="function">
    <text evidence="4">Binds to the 23S rRNA.</text>
</comment>
<dbReference type="GO" id="GO:0003735">
    <property type="term" value="F:structural constituent of ribosome"/>
    <property type="evidence" value="ECO:0007669"/>
    <property type="project" value="InterPro"/>
</dbReference>
<keyword evidence="3 4" id="KW-0687">Ribonucleoprotein</keyword>
<feature type="region of interest" description="Disordered" evidence="5">
    <location>
        <begin position="97"/>
        <end position="131"/>
    </location>
</feature>
<keyword evidence="4" id="KW-0479">Metal-binding</keyword>
<dbReference type="AlphaFoldDB" id="A0A7T9DJK2"/>
<evidence type="ECO:0000256" key="2">
    <source>
        <dbReference type="ARBA" id="ARBA00022980"/>
    </source>
</evidence>
<dbReference type="InterPro" id="IPR011331">
    <property type="entry name" value="Ribosomal_eL37/eL43"/>
</dbReference>
<evidence type="ECO:0000256" key="4">
    <source>
        <dbReference type="HAMAP-Rule" id="MF_00327"/>
    </source>
</evidence>
<feature type="zinc finger region" description="C4-type" evidence="4">
    <location>
        <begin position="37"/>
        <end position="58"/>
    </location>
</feature>
<keyword evidence="4" id="KW-0699">rRNA-binding</keyword>
<dbReference type="GO" id="GO:1990904">
    <property type="term" value="C:ribonucleoprotein complex"/>
    <property type="evidence" value="ECO:0007669"/>
    <property type="project" value="UniProtKB-KW"/>
</dbReference>
<dbReference type="EMBL" id="CP064981">
    <property type="protein sequence ID" value="QQR92523.1"/>
    <property type="molecule type" value="Genomic_DNA"/>
</dbReference>
<dbReference type="Proteomes" id="UP000596004">
    <property type="component" value="Chromosome"/>
</dbReference>
<gene>
    <name evidence="4" type="primary">rpl37ae</name>
    <name evidence="6" type="ORF">IPJ89_05245</name>
</gene>
<feature type="compositionally biased region" description="Basic and acidic residues" evidence="5">
    <location>
        <begin position="97"/>
        <end position="114"/>
    </location>
</feature>
<dbReference type="Gene3D" id="2.20.25.30">
    <property type="match status" value="1"/>
</dbReference>
<evidence type="ECO:0000313" key="6">
    <source>
        <dbReference type="EMBL" id="QQR92523.1"/>
    </source>
</evidence>
<keyword evidence="1 4" id="KW-0694">RNA-binding</keyword>
<dbReference type="PANTHER" id="PTHR48129:SF1">
    <property type="entry name" value="LARGE RIBOSOMAL SUBUNIT PROTEIN EL43"/>
    <property type="match status" value="1"/>
</dbReference>
<comment type="subunit">
    <text evidence="4">Part of the 50S ribosomal subunit.</text>
</comment>
<dbReference type="SUPFAM" id="SSF57829">
    <property type="entry name" value="Zn-binding ribosomal proteins"/>
    <property type="match status" value="1"/>
</dbReference>
<sequence length="131" mass="14847">MTTRKAVHTRRYGARYGVSVKQRVEDVEVKQRKKHVCPKCGFQKVKRISVGIFACTKCKHTYAGGAYYPQTMTGSIIAKMVNQRSFLANAAQLASLEESRHEKSYLKKEKKSDEERIDDMVASPSNEEESA</sequence>
<protein>
    <recommendedName>
        <fullName evidence="4">Large ribosomal subunit protein eL43</fullName>
    </recommendedName>
</protein>
<feature type="binding site" evidence="4">
    <location>
        <position position="37"/>
    </location>
    <ligand>
        <name>Zn(2+)</name>
        <dbReference type="ChEBI" id="CHEBI:29105"/>
    </ligand>
</feature>
<feature type="binding site" evidence="4">
    <location>
        <position position="58"/>
    </location>
    <ligand>
        <name>Zn(2+)</name>
        <dbReference type="ChEBI" id="CHEBI:29105"/>
    </ligand>
</feature>
<feature type="binding site" evidence="4">
    <location>
        <position position="55"/>
    </location>
    <ligand>
        <name>Zn(2+)</name>
        <dbReference type="ChEBI" id="CHEBI:29105"/>
    </ligand>
</feature>